<dbReference type="OrthoDB" id="120976at2759"/>
<dbReference type="InterPro" id="IPR013783">
    <property type="entry name" value="Ig-like_fold"/>
</dbReference>
<evidence type="ECO:0000256" key="1">
    <source>
        <dbReference type="ARBA" id="ARBA00022729"/>
    </source>
</evidence>
<dbReference type="InterPro" id="IPR002909">
    <property type="entry name" value="IPT_dom"/>
</dbReference>
<name>A0A6P3J2R9_BISBB</name>
<dbReference type="AlphaFoldDB" id="A0A6P3J2R9"/>
<evidence type="ECO:0000313" key="3">
    <source>
        <dbReference type="Proteomes" id="UP000515208"/>
    </source>
</evidence>
<dbReference type="RefSeq" id="XP_010858595.1">
    <property type="nucleotide sequence ID" value="XM_010860293.1"/>
</dbReference>
<proteinExistence type="predicted"/>
<dbReference type="Pfam" id="PF01833">
    <property type="entry name" value="TIG"/>
    <property type="match status" value="2"/>
</dbReference>
<dbReference type="FunFam" id="2.60.40.10:FF:001165">
    <property type="entry name" value="PKHD1 like 1"/>
    <property type="match status" value="1"/>
</dbReference>
<feature type="non-terminal residue" evidence="5">
    <location>
        <position position="1"/>
    </location>
</feature>
<dbReference type="PANTHER" id="PTHR46769:SF3">
    <property type="entry name" value="FIBROCYSTIN-L"/>
    <property type="match status" value="1"/>
</dbReference>
<evidence type="ECO:0000259" key="2">
    <source>
        <dbReference type="Pfam" id="PF01833"/>
    </source>
</evidence>
<gene>
    <name evidence="5" type="primary">LOC105003432</name>
    <name evidence="4" type="synonym">LOC105003227</name>
</gene>
<dbReference type="InterPro" id="IPR052387">
    <property type="entry name" value="Fibrocystin"/>
</dbReference>
<feature type="domain" description="IPT/TIG" evidence="2">
    <location>
        <begin position="74"/>
        <end position="132"/>
    </location>
</feature>
<accession>A0A6P3J2R9</accession>
<dbReference type="KEGG" id="bbis:105003432"/>
<dbReference type="GeneID" id="105003227"/>
<dbReference type="SUPFAM" id="SSF81296">
    <property type="entry name" value="E set domains"/>
    <property type="match status" value="2"/>
</dbReference>
<dbReference type="GeneID" id="105003432"/>
<reference evidence="4 5" key="1">
    <citation type="submission" date="2025-04" db="UniProtKB">
        <authorList>
            <consortium name="RefSeq"/>
        </authorList>
    </citation>
    <scope>IDENTIFICATION</scope>
    <source>
        <tissue evidence="4 5">Blood</tissue>
    </source>
</reference>
<sequence>PPETEIRITGSNFGTDILEISVMISDTQCNVTMVSDTVLQCIVGDHAGGTFPVTMHHKTKGFAMSAVVFKYPLTIDSIHPSQGSFGGGQTMTVTGTGFNPQNSVVLVCGSKCAVNKLKSNHTTLLCDIPPSNGK</sequence>
<dbReference type="Gene3D" id="2.60.40.10">
    <property type="entry name" value="Immunoglobulins"/>
    <property type="match status" value="2"/>
</dbReference>
<dbReference type="PANTHER" id="PTHR46769">
    <property type="entry name" value="POLYCYSTIC KIDNEY AND HEPATIC DISEASE 1 (AUTOSOMAL RECESSIVE)-LIKE 1"/>
    <property type="match status" value="1"/>
</dbReference>
<dbReference type="FunFam" id="2.60.40.10:FF:001316">
    <property type="entry name" value="PKHD1 like 1"/>
    <property type="match status" value="1"/>
</dbReference>
<feature type="domain" description="IPT/TIG" evidence="2">
    <location>
        <begin position="4"/>
        <end position="71"/>
    </location>
</feature>
<keyword evidence="1" id="KW-0732">Signal</keyword>
<dbReference type="Proteomes" id="UP000515208">
    <property type="component" value="Unplaced"/>
</dbReference>
<evidence type="ECO:0000313" key="4">
    <source>
        <dbReference type="RefSeq" id="XP_010858595.1"/>
    </source>
</evidence>
<evidence type="ECO:0000313" key="5">
    <source>
        <dbReference type="RefSeq" id="XP_010858929.1"/>
    </source>
</evidence>
<dbReference type="CDD" id="cd00603">
    <property type="entry name" value="IPT_PCSR"/>
    <property type="match status" value="2"/>
</dbReference>
<protein>
    <submittedName>
        <fullName evidence="4 5">Fibrocystin-L-like</fullName>
    </submittedName>
</protein>
<organism evidence="3 5">
    <name type="scientific">Bison bison bison</name>
    <name type="common">North American plains bison</name>
    <dbReference type="NCBI Taxonomy" id="43346"/>
    <lineage>
        <taxon>Eukaryota</taxon>
        <taxon>Metazoa</taxon>
        <taxon>Chordata</taxon>
        <taxon>Craniata</taxon>
        <taxon>Vertebrata</taxon>
        <taxon>Euteleostomi</taxon>
        <taxon>Mammalia</taxon>
        <taxon>Eutheria</taxon>
        <taxon>Laurasiatheria</taxon>
        <taxon>Artiodactyla</taxon>
        <taxon>Ruminantia</taxon>
        <taxon>Pecora</taxon>
        <taxon>Bovidae</taxon>
        <taxon>Bovinae</taxon>
        <taxon>Bison</taxon>
    </lineage>
</organism>
<keyword evidence="3" id="KW-1185">Reference proteome</keyword>
<dbReference type="RefSeq" id="XP_010858929.1">
    <property type="nucleotide sequence ID" value="XM_010860627.1"/>
</dbReference>
<dbReference type="KEGG" id="bbis:105003227"/>
<dbReference type="InterPro" id="IPR014756">
    <property type="entry name" value="Ig_E-set"/>
</dbReference>